<proteinExistence type="predicted"/>
<protein>
    <recommendedName>
        <fullName evidence="4">Secreted protein</fullName>
    </recommendedName>
</protein>
<feature type="chain" id="PRO_5047299129" description="Secreted protein" evidence="1">
    <location>
        <begin position="21"/>
        <end position="66"/>
    </location>
</feature>
<sequence length="66" mass="7253">MSLNNSFCIIPLVLLWGCTGGPGNHCFVSVLCEILSRWTKGGSWVLPNKGRKLGTYSPNHAMLGYR</sequence>
<evidence type="ECO:0000256" key="1">
    <source>
        <dbReference type="SAM" id="SignalP"/>
    </source>
</evidence>
<evidence type="ECO:0000313" key="2">
    <source>
        <dbReference type="EMBL" id="MED6271964.1"/>
    </source>
</evidence>
<gene>
    <name evidence="2" type="ORF">CHARACLAT_025490</name>
</gene>
<reference evidence="2 3" key="1">
    <citation type="submission" date="2021-06" db="EMBL/GenBank/DDBJ databases">
        <authorList>
            <person name="Palmer J.M."/>
        </authorList>
    </citation>
    <scope>NUCLEOTIDE SEQUENCE [LARGE SCALE GENOMIC DNA]</scope>
    <source>
        <strain evidence="2 3">CL_MEX2019</strain>
        <tissue evidence="2">Muscle</tissue>
    </source>
</reference>
<dbReference type="Proteomes" id="UP001352852">
    <property type="component" value="Unassembled WGS sequence"/>
</dbReference>
<keyword evidence="1" id="KW-0732">Signal</keyword>
<organism evidence="2 3">
    <name type="scientific">Characodon lateralis</name>
    <dbReference type="NCBI Taxonomy" id="208331"/>
    <lineage>
        <taxon>Eukaryota</taxon>
        <taxon>Metazoa</taxon>
        <taxon>Chordata</taxon>
        <taxon>Craniata</taxon>
        <taxon>Vertebrata</taxon>
        <taxon>Euteleostomi</taxon>
        <taxon>Actinopterygii</taxon>
        <taxon>Neopterygii</taxon>
        <taxon>Teleostei</taxon>
        <taxon>Neoteleostei</taxon>
        <taxon>Acanthomorphata</taxon>
        <taxon>Ovalentaria</taxon>
        <taxon>Atherinomorphae</taxon>
        <taxon>Cyprinodontiformes</taxon>
        <taxon>Goodeidae</taxon>
        <taxon>Characodon</taxon>
    </lineage>
</organism>
<accession>A0ABU7DCN7</accession>
<evidence type="ECO:0008006" key="4">
    <source>
        <dbReference type="Google" id="ProtNLM"/>
    </source>
</evidence>
<keyword evidence="3" id="KW-1185">Reference proteome</keyword>
<comment type="caution">
    <text evidence="2">The sequence shown here is derived from an EMBL/GenBank/DDBJ whole genome shotgun (WGS) entry which is preliminary data.</text>
</comment>
<feature type="signal peptide" evidence="1">
    <location>
        <begin position="1"/>
        <end position="20"/>
    </location>
</feature>
<dbReference type="EMBL" id="JAHUTJ010019342">
    <property type="protein sequence ID" value="MED6271964.1"/>
    <property type="molecule type" value="Genomic_DNA"/>
</dbReference>
<name>A0ABU7DCN7_9TELE</name>
<evidence type="ECO:0000313" key="3">
    <source>
        <dbReference type="Proteomes" id="UP001352852"/>
    </source>
</evidence>